<dbReference type="InterPro" id="IPR033469">
    <property type="entry name" value="CYTH-like_dom_sf"/>
</dbReference>
<dbReference type="Proteomes" id="UP000600080">
    <property type="component" value="Unassembled WGS sequence"/>
</dbReference>
<evidence type="ECO:0000313" key="3">
    <source>
        <dbReference type="Proteomes" id="UP000600080"/>
    </source>
</evidence>
<protein>
    <recommendedName>
        <fullName evidence="1">CYTH domain-containing protein</fullName>
    </recommendedName>
</protein>
<name>A0ABQ2J3C5_9ACTN</name>
<evidence type="ECO:0000313" key="2">
    <source>
        <dbReference type="EMBL" id="GGN39203.1"/>
    </source>
</evidence>
<dbReference type="SUPFAM" id="SSF55154">
    <property type="entry name" value="CYTH-like phosphatases"/>
    <property type="match status" value="1"/>
</dbReference>
<reference evidence="3" key="1">
    <citation type="journal article" date="2019" name="Int. J. Syst. Evol. Microbiol.">
        <title>The Global Catalogue of Microorganisms (GCM) 10K type strain sequencing project: providing services to taxonomists for standard genome sequencing and annotation.</title>
        <authorList>
            <consortium name="The Broad Institute Genomics Platform"/>
            <consortium name="The Broad Institute Genome Sequencing Center for Infectious Disease"/>
            <person name="Wu L."/>
            <person name="Ma J."/>
        </authorList>
    </citation>
    <scope>NUCLEOTIDE SEQUENCE [LARGE SCALE GENOMIC DNA]</scope>
    <source>
        <strain evidence="3">CGMCC 4.7323</strain>
    </source>
</reference>
<comment type="caution">
    <text evidence="2">The sequence shown here is derived from an EMBL/GenBank/DDBJ whole genome shotgun (WGS) entry which is preliminary data.</text>
</comment>
<proteinExistence type="predicted"/>
<dbReference type="EMBL" id="BMND01000004">
    <property type="protein sequence ID" value="GGN39203.1"/>
    <property type="molecule type" value="Genomic_DNA"/>
</dbReference>
<dbReference type="Pfam" id="PF01928">
    <property type="entry name" value="CYTH"/>
    <property type="match status" value="1"/>
</dbReference>
<evidence type="ECO:0000259" key="1">
    <source>
        <dbReference type="Pfam" id="PF01928"/>
    </source>
</evidence>
<gene>
    <name evidence="2" type="ORF">GCM10012285_16030</name>
</gene>
<sequence>MEISQRIKTAGGTFHGDRLMRRYVYDTIPAQKGRWVRLRDTGAVITLCVKEISSDRIDGTRETETTVGSFEETHALLGLMRLRHRSYQENRRSSWLLNGVRLEIDQWPRIPAYLEIEGDDDQQVWHTAELLGIEREQLTGKNTDAVYAGYGIDLDTLTDLRFE</sequence>
<dbReference type="InterPro" id="IPR023577">
    <property type="entry name" value="CYTH_domain"/>
</dbReference>
<accession>A0ABQ2J3C5</accession>
<feature type="domain" description="CYTH" evidence="1">
    <location>
        <begin position="7"/>
        <end position="132"/>
    </location>
</feature>
<organism evidence="2 3">
    <name type="scientific">Streptomyces kronopolitis</name>
    <dbReference type="NCBI Taxonomy" id="1612435"/>
    <lineage>
        <taxon>Bacteria</taxon>
        <taxon>Bacillati</taxon>
        <taxon>Actinomycetota</taxon>
        <taxon>Actinomycetes</taxon>
        <taxon>Kitasatosporales</taxon>
        <taxon>Streptomycetaceae</taxon>
        <taxon>Streptomyces</taxon>
    </lineage>
</organism>
<keyword evidence="3" id="KW-1185">Reference proteome</keyword>
<dbReference type="Gene3D" id="2.40.320.10">
    <property type="entry name" value="Hypothetical Protein Pfu-838710-001"/>
    <property type="match status" value="1"/>
</dbReference>